<evidence type="ECO:0000259" key="2">
    <source>
        <dbReference type="Pfam" id="PF16010"/>
    </source>
</evidence>
<proteinExistence type="predicted"/>
<dbReference type="Pfam" id="PF16010">
    <property type="entry name" value="CDH-cyt"/>
    <property type="match status" value="1"/>
</dbReference>
<dbReference type="AlphaFoldDB" id="A0A9Q0AIF2"/>
<protein>
    <recommendedName>
        <fullName evidence="2">Cellobiose dehydrogenase-like cytochrome domain-containing protein</fullName>
    </recommendedName>
</protein>
<evidence type="ECO:0000313" key="4">
    <source>
        <dbReference type="Proteomes" id="UP000829685"/>
    </source>
</evidence>
<gene>
    <name evidence="3" type="ORF">JX265_012646</name>
</gene>
<evidence type="ECO:0000256" key="1">
    <source>
        <dbReference type="SAM" id="SignalP"/>
    </source>
</evidence>
<comment type="caution">
    <text evidence="3">The sequence shown here is derived from an EMBL/GenBank/DDBJ whole genome shotgun (WGS) entry which is preliminary data.</text>
</comment>
<keyword evidence="1" id="KW-0732">Signal</keyword>
<reference evidence="3" key="1">
    <citation type="submission" date="2021-03" db="EMBL/GenBank/DDBJ databases">
        <title>Revisited historic fungal species revealed as producer of novel bioactive compounds through whole genome sequencing and comparative genomics.</title>
        <authorList>
            <person name="Vignolle G.A."/>
            <person name="Hochenegger N."/>
            <person name="Mach R.L."/>
            <person name="Mach-Aigner A.R."/>
            <person name="Javad Rahimi M."/>
            <person name="Salim K.A."/>
            <person name="Chan C.M."/>
            <person name="Lim L.B.L."/>
            <person name="Cai F."/>
            <person name="Druzhinina I.S."/>
            <person name="U'Ren J.M."/>
            <person name="Derntl C."/>
        </authorList>
    </citation>
    <scope>NUCLEOTIDE SEQUENCE</scope>
    <source>
        <strain evidence="3">TUCIM 5799</strain>
    </source>
</reference>
<dbReference type="EMBL" id="JAFIMR010000056">
    <property type="protein sequence ID" value="KAI1853815.1"/>
    <property type="molecule type" value="Genomic_DNA"/>
</dbReference>
<feature type="chain" id="PRO_5040117423" description="Cellobiose dehydrogenase-like cytochrome domain-containing protein" evidence="1">
    <location>
        <begin position="20"/>
        <end position="210"/>
    </location>
</feature>
<dbReference type="PANTHER" id="PTHR47797:SF5">
    <property type="entry name" value="CELLOBIOSE DEHYDROGENASE CYTOCHROME DOMAIN-CONTAINING PROTEIN"/>
    <property type="match status" value="1"/>
</dbReference>
<feature type="signal peptide" evidence="1">
    <location>
        <begin position="1"/>
        <end position="19"/>
    </location>
</feature>
<name>A0A9Q0AIF2_9PEZI</name>
<dbReference type="InterPro" id="IPR015920">
    <property type="entry name" value="Cellobiose_DH-like_cyt"/>
</dbReference>
<sequence length="210" mass="21101">MHILQSVTAGVALIGTALAAPSAAAAKYCDAAGVCFSESVAGGVTFRAAIPNVSAAPFDIILQIVAPKATGWAGIAWGGAMANNPLTLGWANGNSTVVSSRWATGHVLPGAYAGATYTTLSGSSVNATHWTLTTLCTGCSQWTASGAAKKLDPSAAATVAYGLATTPPTEPSNNASRIAVHTGKGKFTLDLAAAKTEKFDSYVQTLKGKA</sequence>
<dbReference type="Gene3D" id="2.60.40.1210">
    <property type="entry name" value="Cellobiose dehydrogenase, cytochrome domain"/>
    <property type="match status" value="1"/>
</dbReference>
<dbReference type="PANTHER" id="PTHR47797">
    <property type="entry name" value="DEHYDROGENASE, PUTATIVE (AFU_ORTHOLOGUE AFUA_8G05805)-RELATED"/>
    <property type="match status" value="1"/>
</dbReference>
<feature type="domain" description="Cellobiose dehydrogenase-like cytochrome" evidence="2">
    <location>
        <begin position="28"/>
        <end position="200"/>
    </location>
</feature>
<dbReference type="SUPFAM" id="SSF49344">
    <property type="entry name" value="CBD9-like"/>
    <property type="match status" value="1"/>
</dbReference>
<dbReference type="Proteomes" id="UP000829685">
    <property type="component" value="Unassembled WGS sequence"/>
</dbReference>
<dbReference type="CDD" id="cd09630">
    <property type="entry name" value="CDH_like_cytochrome"/>
    <property type="match status" value="1"/>
</dbReference>
<accession>A0A9Q0AIF2</accession>
<keyword evidence="4" id="KW-1185">Reference proteome</keyword>
<organism evidence="3 4">
    <name type="scientific">Neoarthrinium moseri</name>
    <dbReference type="NCBI Taxonomy" id="1658444"/>
    <lineage>
        <taxon>Eukaryota</taxon>
        <taxon>Fungi</taxon>
        <taxon>Dikarya</taxon>
        <taxon>Ascomycota</taxon>
        <taxon>Pezizomycotina</taxon>
        <taxon>Sordariomycetes</taxon>
        <taxon>Xylariomycetidae</taxon>
        <taxon>Amphisphaeriales</taxon>
        <taxon>Apiosporaceae</taxon>
        <taxon>Neoarthrinium</taxon>
    </lineage>
</organism>
<evidence type="ECO:0000313" key="3">
    <source>
        <dbReference type="EMBL" id="KAI1853815.1"/>
    </source>
</evidence>